<evidence type="ECO:0000256" key="8">
    <source>
        <dbReference type="RuleBase" id="RU363032"/>
    </source>
</evidence>
<dbReference type="Pfam" id="PF00528">
    <property type="entry name" value="BPD_transp_1"/>
    <property type="match status" value="1"/>
</dbReference>
<dbReference type="SUPFAM" id="SSF161098">
    <property type="entry name" value="MetI-like"/>
    <property type="match status" value="1"/>
</dbReference>
<evidence type="ECO:0000256" key="3">
    <source>
        <dbReference type="ARBA" id="ARBA00022448"/>
    </source>
</evidence>
<keyword evidence="7 8" id="KW-0472">Membrane</keyword>
<dbReference type="Proteomes" id="UP000248021">
    <property type="component" value="Unassembled WGS sequence"/>
</dbReference>
<dbReference type="InterPro" id="IPR000515">
    <property type="entry name" value="MetI-like"/>
</dbReference>
<proteinExistence type="inferred from homology"/>
<evidence type="ECO:0000313" key="10">
    <source>
        <dbReference type="Proteomes" id="UP000248021"/>
    </source>
</evidence>
<comment type="similarity">
    <text evidence="2">Belongs to the binding-protein-dependent transport system permease family. HisMQ subfamily.</text>
</comment>
<evidence type="ECO:0000313" key="9">
    <source>
        <dbReference type="EMBL" id="PXW61949.1"/>
    </source>
</evidence>
<dbReference type="GO" id="GO:0043190">
    <property type="term" value="C:ATP-binding cassette (ABC) transporter complex"/>
    <property type="evidence" value="ECO:0007669"/>
    <property type="project" value="InterPro"/>
</dbReference>
<feature type="transmembrane region" description="Helical" evidence="8">
    <location>
        <begin position="66"/>
        <end position="84"/>
    </location>
</feature>
<dbReference type="RefSeq" id="WP_110374220.1">
    <property type="nucleotide sequence ID" value="NZ_CAKNFM010000006.1"/>
</dbReference>
<evidence type="ECO:0000256" key="6">
    <source>
        <dbReference type="ARBA" id="ARBA00022989"/>
    </source>
</evidence>
<dbReference type="GO" id="GO:0022857">
    <property type="term" value="F:transmembrane transporter activity"/>
    <property type="evidence" value="ECO:0007669"/>
    <property type="project" value="InterPro"/>
</dbReference>
<dbReference type="PROSITE" id="PS50928">
    <property type="entry name" value="ABC_TM1"/>
    <property type="match status" value="1"/>
</dbReference>
<evidence type="ECO:0000256" key="2">
    <source>
        <dbReference type="ARBA" id="ARBA00010072"/>
    </source>
</evidence>
<feature type="transmembrane region" description="Helical" evidence="8">
    <location>
        <begin position="20"/>
        <end position="45"/>
    </location>
</feature>
<dbReference type="AlphaFoldDB" id="A0A2V3UBY4"/>
<reference evidence="9 10" key="1">
    <citation type="submission" date="2018-05" db="EMBL/GenBank/DDBJ databases">
        <title>Genomic Encyclopedia of Type Strains, Phase IV (KMG-IV): sequencing the most valuable type-strain genomes for metagenomic binning, comparative biology and taxonomic classification.</title>
        <authorList>
            <person name="Goeker M."/>
        </authorList>
    </citation>
    <scope>NUCLEOTIDE SEQUENCE [LARGE SCALE GENOMIC DNA]</scope>
    <source>
        <strain evidence="9 10">DSM 6462</strain>
    </source>
</reference>
<dbReference type="GO" id="GO:0006865">
    <property type="term" value="P:amino acid transport"/>
    <property type="evidence" value="ECO:0007669"/>
    <property type="project" value="TreeGrafter"/>
</dbReference>
<keyword evidence="3 8" id="KW-0813">Transport</keyword>
<evidence type="ECO:0000256" key="5">
    <source>
        <dbReference type="ARBA" id="ARBA00022692"/>
    </source>
</evidence>
<dbReference type="CDD" id="cd06261">
    <property type="entry name" value="TM_PBP2"/>
    <property type="match status" value="1"/>
</dbReference>
<evidence type="ECO:0000256" key="7">
    <source>
        <dbReference type="ARBA" id="ARBA00023136"/>
    </source>
</evidence>
<comment type="subcellular location">
    <subcellularLocation>
        <location evidence="1">Cell inner membrane</location>
        <topology evidence="1">Multi-pass membrane protein</topology>
    </subcellularLocation>
    <subcellularLocation>
        <location evidence="8">Cell membrane</location>
        <topology evidence="8">Multi-pass membrane protein</topology>
    </subcellularLocation>
</comment>
<dbReference type="Gene3D" id="1.10.3720.10">
    <property type="entry name" value="MetI-like"/>
    <property type="match status" value="1"/>
</dbReference>
<evidence type="ECO:0000256" key="1">
    <source>
        <dbReference type="ARBA" id="ARBA00004429"/>
    </source>
</evidence>
<keyword evidence="4" id="KW-1003">Cell membrane</keyword>
<dbReference type="InterPro" id="IPR035906">
    <property type="entry name" value="MetI-like_sf"/>
</dbReference>
<protein>
    <submittedName>
        <fullName evidence="9">Amino acid ABC transporter membrane protein 1 (PAAT family)</fullName>
    </submittedName>
</protein>
<feature type="transmembrane region" description="Helical" evidence="8">
    <location>
        <begin position="196"/>
        <end position="215"/>
    </location>
</feature>
<dbReference type="InterPro" id="IPR010065">
    <property type="entry name" value="AA_ABC_transptr_permease_3TM"/>
</dbReference>
<dbReference type="OrthoDB" id="7341446at2"/>
<sequence>MTYQFQFGAVFARAELLIDGFLLTLQLTVLTGLIGLILGLSCAVIRTYGPRPARMAVATYVEIFRNTPFLVQLFLIFFGIPEIGKTFGLRWLPSPYMAGLAALSVNIGAYATEIIRAGLQSVHRSQVEAAESLGLTRWQVIRYVILPPALRNVYPALSSEFILLMLGTSVVSVISVEELTGTANLIQSETYRTFETYALIWVIYFALALVLKGILDAIAARFIGRQKPPPAAAGAAHA</sequence>
<keyword evidence="6 8" id="KW-1133">Transmembrane helix</keyword>
<organism evidence="9 10">
    <name type="scientific">Chelatococcus asaccharovorans</name>
    <dbReference type="NCBI Taxonomy" id="28210"/>
    <lineage>
        <taxon>Bacteria</taxon>
        <taxon>Pseudomonadati</taxon>
        <taxon>Pseudomonadota</taxon>
        <taxon>Alphaproteobacteria</taxon>
        <taxon>Hyphomicrobiales</taxon>
        <taxon>Chelatococcaceae</taxon>
        <taxon>Chelatococcus</taxon>
    </lineage>
</organism>
<dbReference type="EMBL" id="QJJK01000003">
    <property type="protein sequence ID" value="PXW61949.1"/>
    <property type="molecule type" value="Genomic_DNA"/>
</dbReference>
<dbReference type="PANTHER" id="PTHR30614:SF35">
    <property type="entry name" value="ABC TRANSPORTER PERMEASE PROTEIN"/>
    <property type="match status" value="1"/>
</dbReference>
<evidence type="ECO:0000256" key="4">
    <source>
        <dbReference type="ARBA" id="ARBA00022475"/>
    </source>
</evidence>
<gene>
    <name evidence="9" type="ORF">C7450_103471</name>
</gene>
<name>A0A2V3UBY4_9HYPH</name>
<keyword evidence="5 8" id="KW-0812">Transmembrane</keyword>
<comment type="caution">
    <text evidence="9">The sequence shown here is derived from an EMBL/GenBank/DDBJ whole genome shotgun (WGS) entry which is preliminary data.</text>
</comment>
<keyword evidence="10" id="KW-1185">Reference proteome</keyword>
<feature type="transmembrane region" description="Helical" evidence="8">
    <location>
        <begin position="96"/>
        <end position="115"/>
    </location>
</feature>
<accession>A0A2V3UBY4</accession>
<dbReference type="NCBIfam" id="TIGR01726">
    <property type="entry name" value="HEQRo_perm_3TM"/>
    <property type="match status" value="1"/>
</dbReference>
<dbReference type="InterPro" id="IPR043429">
    <property type="entry name" value="ArtM/GltK/GlnP/TcyL/YhdX-like"/>
</dbReference>
<dbReference type="PANTHER" id="PTHR30614">
    <property type="entry name" value="MEMBRANE COMPONENT OF AMINO ACID ABC TRANSPORTER"/>
    <property type="match status" value="1"/>
</dbReference>